<comment type="caution">
    <text evidence="1">The sequence shown here is derived from an EMBL/GenBank/DDBJ whole genome shotgun (WGS) entry which is preliminary data.</text>
</comment>
<dbReference type="RefSeq" id="WP_185180144.1">
    <property type="nucleotide sequence ID" value="NZ_CBCSEP010000001.1"/>
</dbReference>
<keyword evidence="2" id="KW-1185">Reference proteome</keyword>
<evidence type="ECO:0000313" key="1">
    <source>
        <dbReference type="EMBL" id="MBB6678877.1"/>
    </source>
</evidence>
<dbReference type="AlphaFoldDB" id="A0A841TIX2"/>
<dbReference type="PANTHER" id="PTHR43649:SF12">
    <property type="entry name" value="DIACETYLCHITOBIOSE BINDING PROTEIN DASA"/>
    <property type="match status" value="1"/>
</dbReference>
<accession>A0A841TIX2</accession>
<dbReference type="Gene3D" id="3.40.190.10">
    <property type="entry name" value="Periplasmic binding protein-like II"/>
    <property type="match status" value="1"/>
</dbReference>
<gene>
    <name evidence="1" type="ORF">H4Q31_16425</name>
</gene>
<dbReference type="InterPro" id="IPR050490">
    <property type="entry name" value="Bact_solute-bd_prot1"/>
</dbReference>
<dbReference type="SUPFAM" id="SSF53850">
    <property type="entry name" value="Periplasmic binding protein-like II"/>
    <property type="match status" value="1"/>
</dbReference>
<dbReference type="Proteomes" id="UP000574133">
    <property type="component" value="Unassembled WGS sequence"/>
</dbReference>
<proteinExistence type="predicted"/>
<dbReference type="InterPro" id="IPR006059">
    <property type="entry name" value="SBP"/>
</dbReference>
<protein>
    <submittedName>
        <fullName evidence="1">Extracellular solute-binding protein</fullName>
    </submittedName>
</protein>
<organism evidence="1 2">
    <name type="scientific">Cohnella lubricantis</name>
    <dbReference type="NCBI Taxonomy" id="2163172"/>
    <lineage>
        <taxon>Bacteria</taxon>
        <taxon>Bacillati</taxon>
        <taxon>Bacillota</taxon>
        <taxon>Bacilli</taxon>
        <taxon>Bacillales</taxon>
        <taxon>Paenibacillaceae</taxon>
        <taxon>Cohnella</taxon>
    </lineage>
</organism>
<dbReference type="Pfam" id="PF01547">
    <property type="entry name" value="SBP_bac_1"/>
    <property type="match status" value="1"/>
</dbReference>
<dbReference type="PROSITE" id="PS51257">
    <property type="entry name" value="PROKAR_LIPOPROTEIN"/>
    <property type="match status" value="1"/>
</dbReference>
<sequence length="408" mass="47155">MDSQKFKLHFLYFLIFIFTFTGCTDGDISPHSNRHIVLRVGFVTEEKFQQRFANLIEQEFPNYRVEIVPMKDVIRYQQSIIDWIKSKQVDLLYIPSSNYQELIDANILRDLELYMDRGDFLKDSVLPSVMELDRAYGGGKVYGLPTNFYSEAIAYNQDLFERMNIPFLTDGMTWPELFYTMQRFEKGLSVHMASPFHLLTQMGQSEQIQMMNTADQMTLNSPTWETLWKVVTDAARNGGIHFDEENQNPFITGDRAAALISYDEYKILEQSKPSFKWSLVSMPTGITGQTSSIIADGYWSIPVSSNNPEDAWKMIAFFMSGKVAKWGYRSDYGFSTLKQEISLNPDDEDQLEAFYKDHPQIPLSLTWSSFLPDLVNNVFTKIVTNESSVEDGLQQLQQQAEIEVKRKQ</sequence>
<dbReference type="EMBL" id="JACJVN010000063">
    <property type="protein sequence ID" value="MBB6678877.1"/>
    <property type="molecule type" value="Genomic_DNA"/>
</dbReference>
<name>A0A841TIX2_9BACL</name>
<dbReference type="PANTHER" id="PTHR43649">
    <property type="entry name" value="ARABINOSE-BINDING PROTEIN-RELATED"/>
    <property type="match status" value="1"/>
</dbReference>
<evidence type="ECO:0000313" key="2">
    <source>
        <dbReference type="Proteomes" id="UP000574133"/>
    </source>
</evidence>
<reference evidence="1 2" key="1">
    <citation type="submission" date="2020-08" db="EMBL/GenBank/DDBJ databases">
        <title>Cohnella phylogeny.</title>
        <authorList>
            <person name="Dunlap C."/>
        </authorList>
    </citation>
    <scope>NUCLEOTIDE SEQUENCE [LARGE SCALE GENOMIC DNA]</scope>
    <source>
        <strain evidence="1 2">DSM 103658</strain>
    </source>
</reference>